<feature type="region of interest" description="Disordered" evidence="1">
    <location>
        <begin position="14"/>
        <end position="71"/>
    </location>
</feature>
<keyword evidence="3" id="KW-1185">Reference proteome</keyword>
<accession>A0A5J6JN66</accession>
<dbReference type="EMBL" id="CP023692">
    <property type="protein sequence ID" value="QEV49256.1"/>
    <property type="molecule type" value="Genomic_DNA"/>
</dbReference>
<dbReference type="AlphaFoldDB" id="A0A5J6JN66"/>
<proteinExistence type="predicted"/>
<reference evidence="2 3" key="1">
    <citation type="submission" date="2017-09" db="EMBL/GenBank/DDBJ databases">
        <authorList>
            <person name="Lee N."/>
            <person name="Cho B.-K."/>
        </authorList>
    </citation>
    <scope>NUCLEOTIDE SEQUENCE [LARGE SCALE GENOMIC DNA]</scope>
    <source>
        <strain evidence="2 3">ATCC 27476</strain>
    </source>
</reference>
<evidence type="ECO:0000313" key="2">
    <source>
        <dbReference type="EMBL" id="QEV49256.1"/>
    </source>
</evidence>
<dbReference type="Proteomes" id="UP000325563">
    <property type="component" value="Chromosome"/>
</dbReference>
<name>A0A5J6JN66_STRVI</name>
<evidence type="ECO:0000256" key="1">
    <source>
        <dbReference type="SAM" id="MobiDB-lite"/>
    </source>
</evidence>
<sequence length="99" mass="9952">MSLLYVRPAEAHVKPIAGHRPADPPAPPPGAASGAAPPQKRIALSRGAAETTCARPGSALKPATVTGGAPTADRREAVLRLLLDERAGAARPACGYLGA</sequence>
<gene>
    <name evidence="2" type="ORF">CP980_33020</name>
</gene>
<dbReference type="KEGG" id="svn:CP980_33020"/>
<dbReference type="RefSeq" id="WP_132761055.1">
    <property type="nucleotide sequence ID" value="NZ_BNBW01000016.1"/>
</dbReference>
<protein>
    <submittedName>
        <fullName evidence="2">Uncharacterized protein</fullName>
    </submittedName>
</protein>
<evidence type="ECO:0000313" key="3">
    <source>
        <dbReference type="Proteomes" id="UP000325563"/>
    </source>
</evidence>
<organism evidence="2 3">
    <name type="scientific">Streptomyces vinaceus</name>
    <dbReference type="NCBI Taxonomy" id="1960"/>
    <lineage>
        <taxon>Bacteria</taxon>
        <taxon>Bacillati</taxon>
        <taxon>Actinomycetota</taxon>
        <taxon>Actinomycetes</taxon>
        <taxon>Kitasatosporales</taxon>
        <taxon>Streptomycetaceae</taxon>
        <taxon>Streptomyces</taxon>
    </lineage>
</organism>
<dbReference type="GeneID" id="95615362"/>